<dbReference type="OMA" id="LEHPPCA"/>
<proteinExistence type="predicted"/>
<dbReference type="OrthoDB" id="106623at2759"/>
<dbReference type="GeneID" id="94225460"/>
<feature type="region of interest" description="Disordered" evidence="1">
    <location>
        <begin position="178"/>
        <end position="199"/>
    </location>
</feature>
<keyword evidence="4" id="KW-1185">Reference proteome</keyword>
<accession>H3H1I6</accession>
<dbReference type="InParanoid" id="H3H1I6"/>
<dbReference type="HOGENOM" id="CLU_027248_1_1_1"/>
<dbReference type="VEuPathDB" id="FungiDB:KRP23_4660"/>
<dbReference type="Gene3D" id="3.40.50.2020">
    <property type="match status" value="1"/>
</dbReference>
<sequence length="453" mass="49423">MADRTSSCAQDGPKRLKMSSGPAPRRYPVPGHGSPSLPGISAMLKQQASPDRDAFMLSPRSPATELQLSRPTPSEDDPDQLKLYQETGYQETDLQARKAAAAAVAKALAPTTTTSTVTPTLNLTSATTAKSSRYLREMDRRAILSRIAQGEKQSALAKEYQVSRAAICNLNKHRDEVLSRKDGNPLAKHPKKPRPKSMKLKLGKSGWTEAMALRDSLTQQQNGVHEIKSRAAALLLTTLRKRHATVNEFRRSSDRLMRLVMEEALAHVPVKTVEIFLPNHSKSDGVALEHPPCAISMEPAGCPMLELFHLMEPDQPTGYVTFGDVSCSPPADVHVKLFDARMPGSLNYHNVFLVDHVVTSPDLVSAVVRRLQERGAVEAMISLVALMATAEAVEKIHAAFPALKVVVAQVDNGSDELAASCDADPTRVRASTTDMILDRLEQVYHGFSPAKAY</sequence>
<evidence type="ECO:0000313" key="3">
    <source>
        <dbReference type="EnsemblProtists" id="Phyra84104"/>
    </source>
</evidence>
<dbReference type="InterPro" id="IPR029057">
    <property type="entry name" value="PRTase-like"/>
</dbReference>
<feature type="region of interest" description="Disordered" evidence="1">
    <location>
        <begin position="1"/>
        <end position="79"/>
    </location>
</feature>
<feature type="domain" description="Phosphoribosyltransferase" evidence="2">
    <location>
        <begin position="229"/>
        <end position="415"/>
    </location>
</feature>
<dbReference type="STRING" id="164328.H3H1I6"/>
<reference evidence="4" key="1">
    <citation type="journal article" date="2006" name="Science">
        <title>Phytophthora genome sequences uncover evolutionary origins and mechanisms of pathogenesis.</title>
        <authorList>
            <person name="Tyler B.M."/>
            <person name="Tripathy S."/>
            <person name="Zhang X."/>
            <person name="Dehal P."/>
            <person name="Jiang R.H."/>
            <person name="Aerts A."/>
            <person name="Arredondo F.D."/>
            <person name="Baxter L."/>
            <person name="Bensasson D."/>
            <person name="Beynon J.L."/>
            <person name="Chapman J."/>
            <person name="Damasceno C.M."/>
            <person name="Dorrance A.E."/>
            <person name="Dou D."/>
            <person name="Dickerman A.W."/>
            <person name="Dubchak I.L."/>
            <person name="Garbelotto M."/>
            <person name="Gijzen M."/>
            <person name="Gordon S.G."/>
            <person name="Govers F."/>
            <person name="Grunwald N.J."/>
            <person name="Huang W."/>
            <person name="Ivors K.L."/>
            <person name="Jones R.W."/>
            <person name="Kamoun S."/>
            <person name="Krampis K."/>
            <person name="Lamour K.H."/>
            <person name="Lee M.K."/>
            <person name="McDonald W.H."/>
            <person name="Medina M."/>
            <person name="Meijer H.J."/>
            <person name="Nordberg E.K."/>
            <person name="Maclean D.J."/>
            <person name="Ospina-Giraldo M.D."/>
            <person name="Morris P.F."/>
            <person name="Phuntumart V."/>
            <person name="Putnam N.H."/>
            <person name="Rash S."/>
            <person name="Rose J.K."/>
            <person name="Sakihama Y."/>
            <person name="Salamov A.A."/>
            <person name="Savidor A."/>
            <person name="Scheuring C.F."/>
            <person name="Smith B.M."/>
            <person name="Sobral B.W."/>
            <person name="Terry A."/>
            <person name="Torto-Alalibo T.A."/>
            <person name="Win J."/>
            <person name="Xu Z."/>
            <person name="Zhang H."/>
            <person name="Grigoriev I.V."/>
            <person name="Rokhsar D.S."/>
            <person name="Boore J.L."/>
        </authorList>
    </citation>
    <scope>NUCLEOTIDE SEQUENCE [LARGE SCALE GENOMIC DNA]</scope>
    <source>
        <strain evidence="4">Pr102</strain>
    </source>
</reference>
<dbReference type="VEuPathDB" id="FungiDB:KRP22_2117"/>
<dbReference type="GO" id="GO:0004845">
    <property type="term" value="F:uracil phosphoribosyltransferase activity"/>
    <property type="evidence" value="ECO:0000318"/>
    <property type="project" value="GO_Central"/>
</dbReference>
<dbReference type="EMBL" id="DS566100">
    <property type="status" value="NOT_ANNOTATED_CDS"/>
    <property type="molecule type" value="Genomic_DNA"/>
</dbReference>
<dbReference type="eggNOG" id="KOG4203">
    <property type="taxonomic scope" value="Eukaryota"/>
</dbReference>
<organism evidence="3 4">
    <name type="scientific">Phytophthora ramorum</name>
    <name type="common">Sudden oak death agent</name>
    <dbReference type="NCBI Taxonomy" id="164328"/>
    <lineage>
        <taxon>Eukaryota</taxon>
        <taxon>Sar</taxon>
        <taxon>Stramenopiles</taxon>
        <taxon>Oomycota</taxon>
        <taxon>Peronosporomycetes</taxon>
        <taxon>Peronosporales</taxon>
        <taxon>Peronosporaceae</taxon>
        <taxon>Phytophthora</taxon>
    </lineage>
</organism>
<evidence type="ECO:0000256" key="1">
    <source>
        <dbReference type="SAM" id="MobiDB-lite"/>
    </source>
</evidence>
<feature type="compositionally biased region" description="Basic residues" evidence="1">
    <location>
        <begin position="188"/>
        <end position="199"/>
    </location>
</feature>
<dbReference type="AlphaFoldDB" id="H3H1I6"/>
<dbReference type="InterPro" id="IPR000836">
    <property type="entry name" value="PRTase_dom"/>
</dbReference>
<evidence type="ECO:0000313" key="4">
    <source>
        <dbReference type="Proteomes" id="UP000005238"/>
    </source>
</evidence>
<dbReference type="RefSeq" id="XP_067748786.1">
    <property type="nucleotide sequence ID" value="XM_067889644.1"/>
</dbReference>
<dbReference type="Pfam" id="PF14681">
    <property type="entry name" value="UPRTase"/>
    <property type="match status" value="1"/>
</dbReference>
<name>H3H1I6_PHYRM</name>
<dbReference type="Proteomes" id="UP000005238">
    <property type="component" value="Unassembled WGS sequence"/>
</dbReference>
<dbReference type="EnsemblProtists" id="Phyra84104">
    <property type="protein sequence ID" value="Phyra84104"/>
    <property type="gene ID" value="Phyra84104"/>
</dbReference>
<reference evidence="3" key="2">
    <citation type="submission" date="2015-06" db="UniProtKB">
        <authorList>
            <consortium name="EnsemblProtists"/>
        </authorList>
    </citation>
    <scope>IDENTIFICATION</scope>
    <source>
        <strain evidence="3">Pr102</strain>
    </source>
</reference>
<evidence type="ECO:0000259" key="2">
    <source>
        <dbReference type="Pfam" id="PF14681"/>
    </source>
</evidence>
<protein>
    <recommendedName>
        <fullName evidence="2">Phosphoribosyltransferase domain-containing protein</fullName>
    </recommendedName>
</protein>
<dbReference type="GO" id="GO:0005737">
    <property type="term" value="C:cytoplasm"/>
    <property type="evidence" value="ECO:0000318"/>
    <property type="project" value="GO_Central"/>
</dbReference>
<dbReference type="SUPFAM" id="SSF53271">
    <property type="entry name" value="PRTase-like"/>
    <property type="match status" value="1"/>
</dbReference>